<protein>
    <submittedName>
        <fullName evidence="1">Uncharacterized protein</fullName>
    </submittedName>
</protein>
<evidence type="ECO:0000313" key="2">
    <source>
        <dbReference type="Proteomes" id="UP001154282"/>
    </source>
</evidence>
<evidence type="ECO:0000313" key="1">
    <source>
        <dbReference type="EMBL" id="CAI0626909.1"/>
    </source>
</evidence>
<dbReference type="AlphaFoldDB" id="A0AAV0S1A2"/>
<keyword evidence="2" id="KW-1185">Reference proteome</keyword>
<accession>A0AAV0S1A2</accession>
<dbReference type="EMBL" id="CAMGYJ010000011">
    <property type="protein sequence ID" value="CAI0626909.1"/>
    <property type="molecule type" value="Genomic_DNA"/>
</dbReference>
<proteinExistence type="predicted"/>
<sequence>MTDYWNLRREGNECQFVMCCLTASVLQIWLLPCWCL</sequence>
<comment type="caution">
    <text evidence="1">The sequence shown here is derived from an EMBL/GenBank/DDBJ whole genome shotgun (WGS) entry which is preliminary data.</text>
</comment>
<name>A0AAV0S1A2_9ROSI</name>
<gene>
    <name evidence="1" type="ORF">LITE_LOCUS51068</name>
</gene>
<dbReference type="Proteomes" id="UP001154282">
    <property type="component" value="Unassembled WGS sequence"/>
</dbReference>
<organism evidence="1 2">
    <name type="scientific">Linum tenue</name>
    <dbReference type="NCBI Taxonomy" id="586396"/>
    <lineage>
        <taxon>Eukaryota</taxon>
        <taxon>Viridiplantae</taxon>
        <taxon>Streptophyta</taxon>
        <taxon>Embryophyta</taxon>
        <taxon>Tracheophyta</taxon>
        <taxon>Spermatophyta</taxon>
        <taxon>Magnoliopsida</taxon>
        <taxon>eudicotyledons</taxon>
        <taxon>Gunneridae</taxon>
        <taxon>Pentapetalae</taxon>
        <taxon>rosids</taxon>
        <taxon>fabids</taxon>
        <taxon>Malpighiales</taxon>
        <taxon>Linaceae</taxon>
        <taxon>Linum</taxon>
    </lineage>
</organism>
<reference evidence="1" key="1">
    <citation type="submission" date="2022-08" db="EMBL/GenBank/DDBJ databases">
        <authorList>
            <person name="Gutierrez-Valencia J."/>
        </authorList>
    </citation>
    <scope>NUCLEOTIDE SEQUENCE</scope>
</reference>